<gene>
    <name evidence="2" type="ORF">Cni_G19931</name>
</gene>
<proteinExistence type="predicted"/>
<sequence>MNVLAAAALSYGSDQGPKLREHHITSEDSSAVKDVGGWSGWFELSSKKNATCKEPEVPAESDIDDKKSNENLDFEENLDTKEIPPADDVGVLLKKPGIDIDAKPNSDVKDAKTWNIWSKEELLRDNEQWMPVRENAGSDTIMSEFLVCSLVLGLGNSESRLISPQSGFETSLALGWSRSLSFFLPMLALRMMISTWIGKEERKIYEV</sequence>
<reference evidence="2 3" key="1">
    <citation type="submission" date="2023-10" db="EMBL/GenBank/DDBJ databases">
        <title>Chromosome-scale genome assembly provides insights into flower coloration mechanisms of Canna indica.</title>
        <authorList>
            <person name="Li C."/>
        </authorList>
    </citation>
    <scope>NUCLEOTIDE SEQUENCE [LARGE SCALE GENOMIC DNA]</scope>
    <source>
        <tissue evidence="2">Flower</tissue>
    </source>
</reference>
<keyword evidence="3" id="KW-1185">Reference proteome</keyword>
<dbReference type="EMBL" id="CP136895">
    <property type="protein sequence ID" value="WOL11170.1"/>
    <property type="molecule type" value="Genomic_DNA"/>
</dbReference>
<evidence type="ECO:0000256" key="1">
    <source>
        <dbReference type="SAM" id="MobiDB-lite"/>
    </source>
</evidence>
<organism evidence="2 3">
    <name type="scientific">Canna indica</name>
    <name type="common">Indian-shot</name>
    <dbReference type="NCBI Taxonomy" id="4628"/>
    <lineage>
        <taxon>Eukaryota</taxon>
        <taxon>Viridiplantae</taxon>
        <taxon>Streptophyta</taxon>
        <taxon>Embryophyta</taxon>
        <taxon>Tracheophyta</taxon>
        <taxon>Spermatophyta</taxon>
        <taxon>Magnoliopsida</taxon>
        <taxon>Liliopsida</taxon>
        <taxon>Zingiberales</taxon>
        <taxon>Cannaceae</taxon>
        <taxon>Canna</taxon>
    </lineage>
</organism>
<evidence type="ECO:0000313" key="3">
    <source>
        <dbReference type="Proteomes" id="UP001327560"/>
    </source>
</evidence>
<dbReference type="Proteomes" id="UP001327560">
    <property type="component" value="Chromosome 6"/>
</dbReference>
<accession>A0AAQ3KM98</accession>
<feature type="region of interest" description="Disordered" evidence="1">
    <location>
        <begin position="51"/>
        <end position="70"/>
    </location>
</feature>
<evidence type="ECO:0000313" key="2">
    <source>
        <dbReference type="EMBL" id="WOL11170.1"/>
    </source>
</evidence>
<name>A0AAQ3KM98_9LILI</name>
<protein>
    <submittedName>
        <fullName evidence="2">Uncharacterized protein</fullName>
    </submittedName>
</protein>
<dbReference type="AlphaFoldDB" id="A0AAQ3KM98"/>